<gene>
    <name evidence="2" type="ORF">CRP01_24205</name>
</gene>
<evidence type="ECO:0000313" key="2">
    <source>
        <dbReference type="EMBL" id="PHN03977.1"/>
    </source>
</evidence>
<dbReference type="Pfam" id="PF00561">
    <property type="entry name" value="Abhydrolase_1"/>
    <property type="match status" value="1"/>
</dbReference>
<keyword evidence="3" id="KW-1185">Reference proteome</keyword>
<dbReference type="SUPFAM" id="SSF53474">
    <property type="entry name" value="alpha/beta-Hydrolases"/>
    <property type="match status" value="1"/>
</dbReference>
<protein>
    <submittedName>
        <fullName evidence="2">Alpha/beta hydrolase</fullName>
    </submittedName>
</protein>
<dbReference type="RefSeq" id="WP_099152690.1">
    <property type="nucleotide sequence ID" value="NZ_PDUD01000028.1"/>
</dbReference>
<comment type="caution">
    <text evidence="2">The sequence shown here is derived from an EMBL/GenBank/DDBJ whole genome shotgun (WGS) entry which is preliminary data.</text>
</comment>
<evidence type="ECO:0000313" key="3">
    <source>
        <dbReference type="Proteomes" id="UP000223913"/>
    </source>
</evidence>
<dbReference type="OrthoDB" id="9780932at2"/>
<keyword evidence="2" id="KW-0378">Hydrolase</keyword>
<organism evidence="2 3">
    <name type="scientific">Flavilitoribacter nigricans (strain ATCC 23147 / DSM 23189 / NBRC 102662 / NCIMB 1420 / SS-2)</name>
    <name type="common">Lewinella nigricans</name>
    <dbReference type="NCBI Taxonomy" id="1122177"/>
    <lineage>
        <taxon>Bacteria</taxon>
        <taxon>Pseudomonadati</taxon>
        <taxon>Bacteroidota</taxon>
        <taxon>Saprospiria</taxon>
        <taxon>Saprospirales</taxon>
        <taxon>Lewinellaceae</taxon>
        <taxon>Flavilitoribacter</taxon>
    </lineage>
</organism>
<feature type="domain" description="AB hydrolase-1" evidence="1">
    <location>
        <begin position="52"/>
        <end position="268"/>
    </location>
</feature>
<reference evidence="2 3" key="1">
    <citation type="submission" date="2017-10" db="EMBL/GenBank/DDBJ databases">
        <title>The draft genome sequence of Lewinella nigricans NBRC 102662.</title>
        <authorList>
            <person name="Wang K."/>
        </authorList>
    </citation>
    <scope>NUCLEOTIDE SEQUENCE [LARGE SCALE GENOMIC DNA]</scope>
    <source>
        <strain evidence="2 3">NBRC 102662</strain>
    </source>
</reference>
<name>A0A2D0N692_FLAN2</name>
<dbReference type="EMBL" id="PDUD01000028">
    <property type="protein sequence ID" value="PHN03977.1"/>
    <property type="molecule type" value="Genomic_DNA"/>
</dbReference>
<evidence type="ECO:0000259" key="1">
    <source>
        <dbReference type="Pfam" id="PF00561"/>
    </source>
</evidence>
<dbReference type="PANTHER" id="PTHR46438">
    <property type="entry name" value="ALPHA/BETA-HYDROLASES SUPERFAMILY PROTEIN"/>
    <property type="match status" value="1"/>
</dbReference>
<accession>A0A2D0N692</accession>
<dbReference type="AlphaFoldDB" id="A0A2D0N692"/>
<sequence length="292" mass="32951">MNTLFSSPAARERILELYFDKLEELNISYDTCTIETSFGDTHIIMTGDKTAPPLVLLHGANGCAPIAIEALPGLLKDFRVYAIDIIGQPNPSAEFRPDIHTPAYGQWLQEILSRMHITGVTLVGISFGGLVSWKTLAFDERRIARAFLIVPAGIVNGNPIQALWKVFLPMKRYMATRKTKYVHRFLGALFTREDPFALRFLSEVFLHFSMDFSPLPLISRKEAAQIKTPVYIAAAENDLMFPGKKLLRRAQKIFPSLRDTLLLPDSRHVPDEAGNEEIVKWISKNYGHPQEV</sequence>
<dbReference type="InterPro" id="IPR029058">
    <property type="entry name" value="AB_hydrolase_fold"/>
</dbReference>
<dbReference type="GO" id="GO:0016787">
    <property type="term" value="F:hydrolase activity"/>
    <property type="evidence" value="ECO:0007669"/>
    <property type="project" value="UniProtKB-KW"/>
</dbReference>
<dbReference type="InterPro" id="IPR000073">
    <property type="entry name" value="AB_hydrolase_1"/>
</dbReference>
<proteinExistence type="predicted"/>
<dbReference type="Proteomes" id="UP000223913">
    <property type="component" value="Unassembled WGS sequence"/>
</dbReference>
<dbReference type="Gene3D" id="3.40.50.1820">
    <property type="entry name" value="alpha/beta hydrolase"/>
    <property type="match status" value="1"/>
</dbReference>